<keyword evidence="1" id="KW-0472">Membrane</keyword>
<keyword evidence="3" id="KW-1185">Reference proteome</keyword>
<evidence type="ECO:0000313" key="2">
    <source>
        <dbReference type="EMBL" id="AIU72560.1"/>
    </source>
</evidence>
<keyword evidence="1" id="KW-0812">Transmembrane</keyword>
<dbReference type="KEGG" id="hav:AT03_09275"/>
<name>A0A097R1H6_HAFAL</name>
<proteinExistence type="predicted"/>
<evidence type="ECO:0000313" key="3">
    <source>
        <dbReference type="Proteomes" id="UP000029986"/>
    </source>
</evidence>
<dbReference type="PATRIC" id="fig|1453496.5.peg.1856"/>
<reference evidence="2 3" key="1">
    <citation type="journal article" date="2014" name="Gut Pathog.">
        <title>Gene clusters of Hafnia alvei strain FB1 important in survival and pathogenesis: a draft genome perspective.</title>
        <authorList>
            <person name="Tan J.Y."/>
            <person name="Yin W.F."/>
            <person name="Chan K.G."/>
        </authorList>
    </citation>
    <scope>NUCLEOTIDE SEQUENCE [LARGE SCALE GENOMIC DNA]</scope>
    <source>
        <strain evidence="2 3">FB1</strain>
    </source>
</reference>
<dbReference type="Proteomes" id="UP000029986">
    <property type="component" value="Chromosome"/>
</dbReference>
<gene>
    <name evidence="2" type="ORF">AT03_09275</name>
</gene>
<dbReference type="AlphaFoldDB" id="A0A097R1H6"/>
<organism evidence="2 3">
    <name type="scientific">Hafnia alvei FB1</name>
    <dbReference type="NCBI Taxonomy" id="1453496"/>
    <lineage>
        <taxon>Bacteria</taxon>
        <taxon>Pseudomonadati</taxon>
        <taxon>Pseudomonadota</taxon>
        <taxon>Gammaproteobacteria</taxon>
        <taxon>Enterobacterales</taxon>
        <taxon>Hafniaceae</taxon>
        <taxon>Hafnia</taxon>
    </lineage>
</organism>
<sequence length="416" mass="45362">MYVYQPLLASIRRFKQDRSGAFAISFVMMSGFLLSMAAFGLEGSRYITERARLSDAMEQAALALTAEDNGDGAQRNYDLSSDYFRAYMRHDVDVFKPKVIVKSGISPNNQNLSYVEYRVSGQTLQDSWFSSSFFPSFDDQVVIGDNGAARKFRSNMDVIFVTDFSGSMNEGFGGSTKLTELKRIVLKLSDELFSYNIDNKVGFVPFGWGGKEGANCDFPFVSNGPVPSDVLSGGNYKALERYVNIAGSVAAIPNPVHDIQIPLSAVNASTCLQQSSSWKVPLTSNPSEINQINNMTALGGTLVSSGVLLGVPYLASGTASRKVMVIVSDGTDDPGDISITPNLIQAGMCDKIRQVLSTDESVGKISFIGIAYSPTVDWKSCVGDKNFYLPQTISELEDDLRRAVFEEVGHNILKDN</sequence>
<dbReference type="SUPFAM" id="SSF53300">
    <property type="entry name" value="vWA-like"/>
    <property type="match status" value="1"/>
</dbReference>
<dbReference type="InterPro" id="IPR036465">
    <property type="entry name" value="vWFA_dom_sf"/>
</dbReference>
<dbReference type="EMBL" id="CP009706">
    <property type="protein sequence ID" value="AIU72560.1"/>
    <property type="molecule type" value="Genomic_DNA"/>
</dbReference>
<dbReference type="Gene3D" id="3.40.50.410">
    <property type="entry name" value="von Willebrand factor, type A domain"/>
    <property type="match status" value="1"/>
</dbReference>
<protein>
    <submittedName>
        <fullName evidence="2">Protein TadG, associated with Flp pilus assembly</fullName>
    </submittedName>
</protein>
<keyword evidence="1" id="KW-1133">Transmembrane helix</keyword>
<dbReference type="eggNOG" id="COG4961">
    <property type="taxonomic scope" value="Bacteria"/>
</dbReference>
<dbReference type="RefSeq" id="WP_025801739.1">
    <property type="nucleotide sequence ID" value="NZ_CP009706.1"/>
</dbReference>
<dbReference type="HOGENOM" id="CLU_044852_0_0_6"/>
<feature type="transmembrane region" description="Helical" evidence="1">
    <location>
        <begin position="21"/>
        <end position="41"/>
    </location>
</feature>
<accession>A0A097R1H6</accession>
<dbReference type="OrthoDB" id="5670502at2"/>
<evidence type="ECO:0000256" key="1">
    <source>
        <dbReference type="SAM" id="Phobius"/>
    </source>
</evidence>